<keyword evidence="3" id="KW-1185">Reference proteome</keyword>
<name>A0A498KCD4_MALDO</name>
<dbReference type="AlphaFoldDB" id="A0A498KCD4"/>
<organism evidence="2 3">
    <name type="scientific">Malus domestica</name>
    <name type="common">Apple</name>
    <name type="synonym">Pyrus malus</name>
    <dbReference type="NCBI Taxonomy" id="3750"/>
    <lineage>
        <taxon>Eukaryota</taxon>
        <taxon>Viridiplantae</taxon>
        <taxon>Streptophyta</taxon>
        <taxon>Embryophyta</taxon>
        <taxon>Tracheophyta</taxon>
        <taxon>Spermatophyta</taxon>
        <taxon>Magnoliopsida</taxon>
        <taxon>eudicotyledons</taxon>
        <taxon>Gunneridae</taxon>
        <taxon>Pentapetalae</taxon>
        <taxon>rosids</taxon>
        <taxon>fabids</taxon>
        <taxon>Rosales</taxon>
        <taxon>Rosaceae</taxon>
        <taxon>Amygdaloideae</taxon>
        <taxon>Maleae</taxon>
        <taxon>Malus</taxon>
    </lineage>
</organism>
<dbReference type="EMBL" id="RDQH01000328">
    <property type="protein sequence ID" value="RXI05081.1"/>
    <property type="molecule type" value="Genomic_DNA"/>
</dbReference>
<gene>
    <name evidence="2" type="ORF">DVH24_006338</name>
</gene>
<evidence type="ECO:0000313" key="3">
    <source>
        <dbReference type="Proteomes" id="UP000290289"/>
    </source>
</evidence>
<proteinExistence type="predicted"/>
<reference evidence="2 3" key="1">
    <citation type="submission" date="2018-10" db="EMBL/GenBank/DDBJ databases">
        <title>A high-quality apple genome assembly.</title>
        <authorList>
            <person name="Hu J."/>
        </authorList>
    </citation>
    <scope>NUCLEOTIDE SEQUENCE [LARGE SCALE GENOMIC DNA]</scope>
    <source>
        <strain evidence="3">cv. HFTH1</strain>
        <tissue evidence="2">Young leaf</tissue>
    </source>
</reference>
<protein>
    <submittedName>
        <fullName evidence="2">Uncharacterized protein</fullName>
    </submittedName>
</protein>
<accession>A0A498KCD4</accession>
<dbReference type="Proteomes" id="UP000290289">
    <property type="component" value="Chromosome 2"/>
</dbReference>
<feature type="compositionally biased region" description="Basic and acidic residues" evidence="1">
    <location>
        <begin position="48"/>
        <end position="58"/>
    </location>
</feature>
<evidence type="ECO:0000256" key="1">
    <source>
        <dbReference type="SAM" id="MobiDB-lite"/>
    </source>
</evidence>
<sequence>MDSNIEDWVEDLGDTGSDELRWMDVMVPGEWKVLNHRVQSTNDCNDSTDDRGSDDGRARRSYFPWQKLAYS</sequence>
<evidence type="ECO:0000313" key="2">
    <source>
        <dbReference type="EMBL" id="RXI05081.1"/>
    </source>
</evidence>
<feature type="region of interest" description="Disordered" evidence="1">
    <location>
        <begin position="38"/>
        <end position="58"/>
    </location>
</feature>
<comment type="caution">
    <text evidence="2">The sequence shown here is derived from an EMBL/GenBank/DDBJ whole genome shotgun (WGS) entry which is preliminary data.</text>
</comment>